<dbReference type="AlphaFoldDB" id="A0AAN7TBT7"/>
<dbReference type="InterPro" id="IPR019318">
    <property type="entry name" value="Gua_nucleotide_exch_fac_Ric8"/>
</dbReference>
<dbReference type="GO" id="GO:0005737">
    <property type="term" value="C:cytoplasm"/>
    <property type="evidence" value="ECO:0007669"/>
    <property type="project" value="TreeGrafter"/>
</dbReference>
<dbReference type="GO" id="GO:0005085">
    <property type="term" value="F:guanyl-nucleotide exchange factor activity"/>
    <property type="evidence" value="ECO:0007669"/>
    <property type="project" value="UniProtKB-KW"/>
</dbReference>
<evidence type="ECO:0000256" key="3">
    <source>
        <dbReference type="ARBA" id="ARBA00023186"/>
    </source>
</evidence>
<evidence type="ECO:0000256" key="2">
    <source>
        <dbReference type="ARBA" id="ARBA00022658"/>
    </source>
</evidence>
<reference evidence="5" key="1">
    <citation type="submission" date="2023-08" db="EMBL/GenBank/DDBJ databases">
        <title>Black Yeasts Isolated from many extreme environments.</title>
        <authorList>
            <person name="Coleine C."/>
            <person name="Stajich J.E."/>
            <person name="Selbmann L."/>
        </authorList>
    </citation>
    <scope>NUCLEOTIDE SEQUENCE</scope>
    <source>
        <strain evidence="5">CCFEE 5401</strain>
    </source>
</reference>
<dbReference type="SUPFAM" id="SSF48371">
    <property type="entry name" value="ARM repeat"/>
    <property type="match status" value="1"/>
</dbReference>
<comment type="similarity">
    <text evidence="1">Belongs to the synembryn family.</text>
</comment>
<dbReference type="GO" id="GO:0007186">
    <property type="term" value="P:G protein-coupled receptor signaling pathway"/>
    <property type="evidence" value="ECO:0007669"/>
    <property type="project" value="TreeGrafter"/>
</dbReference>
<dbReference type="Pfam" id="PF10165">
    <property type="entry name" value="Ric8"/>
    <property type="match status" value="1"/>
</dbReference>
<organism evidence="5 6">
    <name type="scientific">Meristemomyces frigidus</name>
    <dbReference type="NCBI Taxonomy" id="1508187"/>
    <lineage>
        <taxon>Eukaryota</taxon>
        <taxon>Fungi</taxon>
        <taxon>Dikarya</taxon>
        <taxon>Ascomycota</taxon>
        <taxon>Pezizomycotina</taxon>
        <taxon>Dothideomycetes</taxon>
        <taxon>Dothideomycetidae</taxon>
        <taxon>Mycosphaerellales</taxon>
        <taxon>Teratosphaeriaceae</taxon>
        <taxon>Meristemomyces</taxon>
    </lineage>
</organism>
<dbReference type="PANTHER" id="PTHR12425">
    <property type="entry name" value="SYNEMBRYN"/>
    <property type="match status" value="1"/>
</dbReference>
<feature type="coiled-coil region" evidence="4">
    <location>
        <begin position="18"/>
        <end position="45"/>
    </location>
</feature>
<evidence type="ECO:0000313" key="5">
    <source>
        <dbReference type="EMBL" id="KAK5109991.1"/>
    </source>
</evidence>
<gene>
    <name evidence="5" type="ORF">LTR62_006358</name>
</gene>
<dbReference type="GO" id="GO:0001965">
    <property type="term" value="F:G-protein alpha-subunit binding"/>
    <property type="evidence" value="ECO:0007669"/>
    <property type="project" value="TreeGrafter"/>
</dbReference>
<evidence type="ECO:0000256" key="4">
    <source>
        <dbReference type="SAM" id="Coils"/>
    </source>
</evidence>
<dbReference type="InterPro" id="IPR016024">
    <property type="entry name" value="ARM-type_fold"/>
</dbReference>
<proteinExistence type="inferred from homology"/>
<evidence type="ECO:0008006" key="7">
    <source>
        <dbReference type="Google" id="ProtNLM"/>
    </source>
</evidence>
<dbReference type="Proteomes" id="UP001310890">
    <property type="component" value="Unassembled WGS sequence"/>
</dbReference>
<evidence type="ECO:0000313" key="6">
    <source>
        <dbReference type="Proteomes" id="UP001310890"/>
    </source>
</evidence>
<keyword evidence="2" id="KW-0344">Guanine-nucleotide releasing factor</keyword>
<evidence type="ECO:0000256" key="1">
    <source>
        <dbReference type="ARBA" id="ARBA00009049"/>
    </source>
</evidence>
<keyword evidence="4" id="KW-0175">Coiled coil</keyword>
<name>A0AAN7TBT7_9PEZI</name>
<accession>A0AAN7TBT7</accession>
<dbReference type="EMBL" id="JAVRRL010000055">
    <property type="protein sequence ID" value="KAK5109991.1"/>
    <property type="molecule type" value="Genomic_DNA"/>
</dbReference>
<dbReference type="PANTHER" id="PTHR12425:SF5">
    <property type="entry name" value="SYNEMBRYN"/>
    <property type="match status" value="1"/>
</dbReference>
<sequence length="482" mass="53913">MATGKQLSGRTTSGEGGLGEVDRLLDELERNLESARISLKQQEALLTKIKILGRDIKTATPIFTTKGINVLSKYGLDADASTTSREALRCLANAFLLDEPSRQIFVDLGYAPKAAERLKVHHNDDEFLISRILFLLTYNTELDFQALVDKHDLAGSVVRHVSRHAKTYAVSDITACERPPMEDAAMTETLKLLFNMTYYYPDMVLTFNSTIEPLISLIVNYRLPTPPLQQPVNNMLNALMNLDLQSFWTQTLLHPEAKINPLFPRAHPEVVVDRLVFVLEKAIKNYPERELDGAAASLCTLLRRSYELADTQVRSRMRWLLLPREKDRNKPLGQGDMLSSRLLRLSCSANLPTLRENISNLLFELSDKDATTFVQNIGYGFASGFLMTHNIAIPAHLAEASGQRSEGNITTGGDINPVTGQNLSAEAAYGNTGTDDMTEEEKEREAERLFVLFERLRATGVVDIKNPVQQAVEEGRFEELSD</sequence>
<protein>
    <recommendedName>
        <fullName evidence="7">Guanine nucleotide exchange factor synembryn</fullName>
    </recommendedName>
</protein>
<comment type="caution">
    <text evidence="5">The sequence shown here is derived from an EMBL/GenBank/DDBJ whole genome shotgun (WGS) entry which is preliminary data.</text>
</comment>
<keyword evidence="3" id="KW-0143">Chaperone</keyword>